<evidence type="ECO:0000256" key="1">
    <source>
        <dbReference type="SAM" id="Phobius"/>
    </source>
</evidence>
<dbReference type="Proteomes" id="UP000646244">
    <property type="component" value="Unassembled WGS sequence"/>
</dbReference>
<gene>
    <name evidence="2" type="ORF">GCM10010507_53220</name>
</gene>
<feature type="transmembrane region" description="Helical" evidence="1">
    <location>
        <begin position="12"/>
        <end position="29"/>
    </location>
</feature>
<keyword evidence="1" id="KW-0812">Transmembrane</keyword>
<reference evidence="2" key="1">
    <citation type="journal article" date="2014" name="Int. J. Syst. Evol. Microbiol.">
        <title>Complete genome sequence of Corynebacterium casei LMG S-19264T (=DSM 44701T), isolated from a smear-ripened cheese.</title>
        <authorList>
            <consortium name="US DOE Joint Genome Institute (JGI-PGF)"/>
            <person name="Walter F."/>
            <person name="Albersmeier A."/>
            <person name="Kalinowski J."/>
            <person name="Ruckert C."/>
        </authorList>
    </citation>
    <scope>NUCLEOTIDE SEQUENCE</scope>
    <source>
        <strain evidence="2">JCM 4633</strain>
    </source>
</reference>
<comment type="caution">
    <text evidence="2">The sequence shown here is derived from an EMBL/GenBank/DDBJ whole genome shotgun (WGS) entry which is preliminary data.</text>
</comment>
<evidence type="ECO:0000313" key="3">
    <source>
        <dbReference type="Proteomes" id="UP000646244"/>
    </source>
</evidence>
<accession>A0A918WPF0</accession>
<keyword evidence="1" id="KW-0472">Membrane</keyword>
<organism evidence="2 3">
    <name type="scientific">Streptomyces cinnamoneus</name>
    <name type="common">Streptoverticillium cinnamoneum</name>
    <dbReference type="NCBI Taxonomy" id="53446"/>
    <lineage>
        <taxon>Bacteria</taxon>
        <taxon>Bacillati</taxon>
        <taxon>Actinomycetota</taxon>
        <taxon>Actinomycetes</taxon>
        <taxon>Kitasatosporales</taxon>
        <taxon>Streptomycetaceae</taxon>
        <taxon>Streptomyces</taxon>
        <taxon>Streptomyces cinnamoneus group</taxon>
    </lineage>
</organism>
<proteinExistence type="predicted"/>
<dbReference type="RefSeq" id="WP_190112434.1">
    <property type="nucleotide sequence ID" value="NZ_BMVB01000024.1"/>
</dbReference>
<protein>
    <submittedName>
        <fullName evidence="2">Uncharacterized protein</fullName>
    </submittedName>
</protein>
<sequence>MRSGAAAAAAEILLWWAALTALWAVLISAPDPLDLEIGTAAALLTAFAARAARRAAAR</sequence>
<reference evidence="2" key="2">
    <citation type="submission" date="2020-09" db="EMBL/GenBank/DDBJ databases">
        <authorList>
            <person name="Sun Q."/>
            <person name="Ohkuma M."/>
        </authorList>
    </citation>
    <scope>NUCLEOTIDE SEQUENCE</scope>
    <source>
        <strain evidence="2">JCM 4633</strain>
    </source>
</reference>
<keyword evidence="1" id="KW-1133">Transmembrane helix</keyword>
<evidence type="ECO:0000313" key="2">
    <source>
        <dbReference type="EMBL" id="GHC68182.1"/>
    </source>
</evidence>
<name>A0A918WPF0_STRCJ</name>
<dbReference type="EMBL" id="BMVB01000024">
    <property type="protein sequence ID" value="GHC68182.1"/>
    <property type="molecule type" value="Genomic_DNA"/>
</dbReference>
<dbReference type="AlphaFoldDB" id="A0A918WPF0"/>